<dbReference type="Proteomes" id="UP000824101">
    <property type="component" value="Unassembled WGS sequence"/>
</dbReference>
<evidence type="ECO:0000256" key="2">
    <source>
        <dbReference type="ARBA" id="ARBA00022898"/>
    </source>
</evidence>
<dbReference type="InterPro" id="IPR004839">
    <property type="entry name" value="Aminotransferase_I/II_large"/>
</dbReference>
<evidence type="ECO:0000259" key="3">
    <source>
        <dbReference type="Pfam" id="PF00155"/>
    </source>
</evidence>
<keyword evidence="2" id="KW-0663">Pyridoxal phosphate</keyword>
<dbReference type="GO" id="GO:0030170">
    <property type="term" value="F:pyridoxal phosphate binding"/>
    <property type="evidence" value="ECO:0007669"/>
    <property type="project" value="InterPro"/>
</dbReference>
<comment type="caution">
    <text evidence="4">The sequence shown here is derived from an EMBL/GenBank/DDBJ whole genome shotgun (WGS) entry which is preliminary data.</text>
</comment>
<dbReference type="InterPro" id="IPR015424">
    <property type="entry name" value="PyrdxlP-dep_Trfase"/>
</dbReference>
<dbReference type="Gene3D" id="3.40.640.10">
    <property type="entry name" value="Type I PLP-dependent aspartate aminotransferase-like (Major domain)"/>
    <property type="match status" value="1"/>
</dbReference>
<accession>A0A9D2K6S9</accession>
<dbReference type="PANTHER" id="PTHR42885">
    <property type="entry name" value="HISTIDINOL-PHOSPHATE AMINOTRANSFERASE-RELATED"/>
    <property type="match status" value="1"/>
</dbReference>
<protein>
    <submittedName>
        <fullName evidence="4">Aminotransferase class I/II-fold pyridoxal phosphate-dependent enzyme</fullName>
    </submittedName>
</protein>
<dbReference type="SUPFAM" id="SSF53383">
    <property type="entry name" value="PLP-dependent transferases"/>
    <property type="match status" value="1"/>
</dbReference>
<comment type="cofactor">
    <cofactor evidence="1">
        <name>pyridoxal 5'-phosphate</name>
        <dbReference type="ChEBI" id="CHEBI:597326"/>
    </cofactor>
</comment>
<dbReference type="EMBL" id="DXBC01000154">
    <property type="protein sequence ID" value="HIZ80032.1"/>
    <property type="molecule type" value="Genomic_DNA"/>
</dbReference>
<sequence length="366" mass="41014">MAEYGHGGDIYSQEVELDYSANINPLGMPEGVKSALRSAADLAAPYPDSACRRLTEALAGTYGVKRDQIICGNGAADLIFQLVYGRKPGKALLIAPSFSEYEQALRAWGTQVEYCMLREEEGFAFSLEDWKRKAEEFQPDLAFFCNPNNPTGLAVKKETVREMAEFCRERGIFLAVDECFGEFLDEPETCSVLDELEQFPNVFVLKAFTKLYAMAGVRLGYGFCADRQVLESMEAVRQPWSVSIPAQEAGIAALKETAYVERTKKLVAEQRAALKKGLEQLGFSVWNSQANYLFFRGPEKLKEELLKRKILIRSCANYPGLDGRYYRICVRTAGENEIFLEELEKTVKSGWPNGPEDDILSGNQTD</sequence>
<gene>
    <name evidence="4" type="ORF">IAA17_09630</name>
</gene>
<dbReference type="Gene3D" id="3.90.1150.10">
    <property type="entry name" value="Aspartate Aminotransferase, domain 1"/>
    <property type="match status" value="1"/>
</dbReference>
<dbReference type="CDD" id="cd00609">
    <property type="entry name" value="AAT_like"/>
    <property type="match status" value="1"/>
</dbReference>
<dbReference type="PANTHER" id="PTHR42885:SF1">
    <property type="entry name" value="THREONINE-PHOSPHATE DECARBOXYLASE"/>
    <property type="match status" value="1"/>
</dbReference>
<reference evidence="4" key="2">
    <citation type="submission" date="2021-04" db="EMBL/GenBank/DDBJ databases">
        <authorList>
            <person name="Gilroy R."/>
        </authorList>
    </citation>
    <scope>NUCLEOTIDE SEQUENCE</scope>
    <source>
        <strain evidence="4">ChiBcec1-1093</strain>
    </source>
</reference>
<dbReference type="AlphaFoldDB" id="A0A9D2K6S9"/>
<reference evidence="4" key="1">
    <citation type="journal article" date="2021" name="PeerJ">
        <title>Extensive microbial diversity within the chicken gut microbiome revealed by metagenomics and culture.</title>
        <authorList>
            <person name="Gilroy R."/>
            <person name="Ravi A."/>
            <person name="Getino M."/>
            <person name="Pursley I."/>
            <person name="Horton D.L."/>
            <person name="Alikhan N.F."/>
            <person name="Baker D."/>
            <person name="Gharbi K."/>
            <person name="Hall N."/>
            <person name="Watson M."/>
            <person name="Adriaenssens E.M."/>
            <person name="Foster-Nyarko E."/>
            <person name="Jarju S."/>
            <person name="Secka A."/>
            <person name="Antonio M."/>
            <person name="Oren A."/>
            <person name="Chaudhuri R.R."/>
            <person name="La Ragione R."/>
            <person name="Hildebrand F."/>
            <person name="Pallen M.J."/>
        </authorList>
    </citation>
    <scope>NUCLEOTIDE SEQUENCE</scope>
    <source>
        <strain evidence="4">ChiBcec1-1093</strain>
    </source>
</reference>
<keyword evidence="4" id="KW-0032">Aminotransferase</keyword>
<keyword evidence="4" id="KW-0808">Transferase</keyword>
<evidence type="ECO:0000256" key="1">
    <source>
        <dbReference type="ARBA" id="ARBA00001933"/>
    </source>
</evidence>
<dbReference type="InterPro" id="IPR015422">
    <property type="entry name" value="PyrdxlP-dep_Trfase_small"/>
</dbReference>
<evidence type="ECO:0000313" key="4">
    <source>
        <dbReference type="EMBL" id="HIZ80032.1"/>
    </source>
</evidence>
<evidence type="ECO:0000313" key="5">
    <source>
        <dbReference type="Proteomes" id="UP000824101"/>
    </source>
</evidence>
<proteinExistence type="predicted"/>
<name>A0A9D2K6S9_9FIRM</name>
<dbReference type="InterPro" id="IPR015421">
    <property type="entry name" value="PyrdxlP-dep_Trfase_major"/>
</dbReference>
<feature type="domain" description="Aminotransferase class I/classII large" evidence="3">
    <location>
        <begin position="20"/>
        <end position="342"/>
    </location>
</feature>
<organism evidence="4 5">
    <name type="scientific">Candidatus Lachnoclostridium stercorigallinarum</name>
    <dbReference type="NCBI Taxonomy" id="2838634"/>
    <lineage>
        <taxon>Bacteria</taxon>
        <taxon>Bacillati</taxon>
        <taxon>Bacillota</taxon>
        <taxon>Clostridia</taxon>
        <taxon>Lachnospirales</taxon>
        <taxon>Lachnospiraceae</taxon>
    </lineage>
</organism>
<dbReference type="GO" id="GO:0008483">
    <property type="term" value="F:transaminase activity"/>
    <property type="evidence" value="ECO:0007669"/>
    <property type="project" value="UniProtKB-KW"/>
</dbReference>
<dbReference type="Pfam" id="PF00155">
    <property type="entry name" value="Aminotran_1_2"/>
    <property type="match status" value="1"/>
</dbReference>